<dbReference type="PANTHER" id="PTHR13182:SF8">
    <property type="entry name" value="CYTOPLASMIC 60S SUBUNIT BIOGENESIS FACTOR ZNF622"/>
    <property type="match status" value="1"/>
</dbReference>
<dbReference type="SUPFAM" id="SSF57667">
    <property type="entry name" value="beta-beta-alpha zinc fingers"/>
    <property type="match status" value="1"/>
</dbReference>
<reference evidence="3" key="2">
    <citation type="submission" date="2021-01" db="EMBL/GenBank/DDBJ databases">
        <authorList>
            <person name="Corre E."/>
            <person name="Pelletier E."/>
            <person name="Niang G."/>
            <person name="Scheremetjew M."/>
            <person name="Finn R."/>
            <person name="Kale V."/>
            <person name="Holt S."/>
            <person name="Cochrane G."/>
            <person name="Meng A."/>
            <person name="Brown T."/>
            <person name="Cohen L."/>
        </authorList>
    </citation>
    <scope>NUCLEOTIDE SEQUENCE</scope>
    <source>
        <strain evidence="3">CCMP1205</strain>
    </source>
</reference>
<dbReference type="Pfam" id="PF12756">
    <property type="entry name" value="zf-C2H2_2"/>
    <property type="match status" value="1"/>
</dbReference>
<feature type="domain" description="ZN622/Rei1/Reh1 zinc finger C2H2-type" evidence="2">
    <location>
        <begin position="183"/>
        <end position="281"/>
    </location>
</feature>
<name>A0A5B8MSG0_9CHLO</name>
<organism evidence="4 5">
    <name type="scientific">Chloropicon primus</name>
    <dbReference type="NCBI Taxonomy" id="1764295"/>
    <lineage>
        <taxon>Eukaryota</taxon>
        <taxon>Viridiplantae</taxon>
        <taxon>Chlorophyta</taxon>
        <taxon>Chloropicophyceae</taxon>
        <taxon>Chloropicales</taxon>
        <taxon>Chloropicaceae</taxon>
        <taxon>Chloropicon</taxon>
    </lineage>
</organism>
<dbReference type="OrthoDB" id="19329at2759"/>
<evidence type="ECO:0000256" key="1">
    <source>
        <dbReference type="SAM" id="MobiDB-lite"/>
    </source>
</evidence>
<dbReference type="EMBL" id="CP031043">
    <property type="protein sequence ID" value="QDZ23569.1"/>
    <property type="molecule type" value="Genomic_DNA"/>
</dbReference>
<gene>
    <name evidence="4" type="ORF">A3770_10p60870</name>
    <name evidence="3" type="ORF">CPRI1469_LOCUS6267</name>
</gene>
<evidence type="ECO:0000259" key="2">
    <source>
        <dbReference type="Pfam" id="PF12756"/>
    </source>
</evidence>
<dbReference type="GO" id="GO:0042273">
    <property type="term" value="P:ribosomal large subunit biogenesis"/>
    <property type="evidence" value="ECO:0007669"/>
    <property type="project" value="TreeGrafter"/>
</dbReference>
<dbReference type="InterPro" id="IPR040025">
    <property type="entry name" value="Znf622/Rei1/Reh1"/>
</dbReference>
<sequence>MEGGGGREYFSATSNVPFRTEEELHEHYRSAFHRYNLKRRVAGLGPVTKEWFDTHRDKLVLGRSQQKEEEDAKQVVYFDPLSRKHFNTEAKYQEFINSNKYKKLVKANGGVRPEAVLKTKQRNPAPADEAGRQADGESTDGAESSAMRVEAQERGEEEEHSDSWETASEDEEDFEPWDPCVSLFDNHKSKNVEDNIEYMWKNFGFSIPDVEYLADPEGLIVYLGAKVGQGFIPLYSSGLDPEAKTFGSVHAVQRHMVDTGKTRMLYEDNEEEYEDFYDYSAMEAALEERMGSLQLAESSSVGQVAVSNGYELFLPKKGKTSKVLGSRSLSKYYKQSHRPLDQRQSVLANKIVARYRMLGLLKHEDAIKNLAVMNDSENKRRDHQMELKLHSGIQNAVINKLPRNVPY</sequence>
<dbReference type="EMBL" id="HBHL01009406">
    <property type="protein sequence ID" value="CAD9717406.1"/>
    <property type="molecule type" value="Transcribed_RNA"/>
</dbReference>
<keyword evidence="5" id="KW-1185">Reference proteome</keyword>
<dbReference type="Proteomes" id="UP000316726">
    <property type="component" value="Chromosome 10"/>
</dbReference>
<evidence type="ECO:0000313" key="5">
    <source>
        <dbReference type="Proteomes" id="UP000316726"/>
    </source>
</evidence>
<evidence type="ECO:0000313" key="3">
    <source>
        <dbReference type="EMBL" id="CAD9717406.1"/>
    </source>
</evidence>
<dbReference type="PANTHER" id="PTHR13182">
    <property type="entry name" value="ZINC FINGER PROTEIN 622"/>
    <property type="match status" value="1"/>
</dbReference>
<proteinExistence type="predicted"/>
<reference evidence="4 5" key="1">
    <citation type="submission" date="2018-07" db="EMBL/GenBank/DDBJ databases">
        <title>The complete nuclear genome of the prasinophyte Chloropicon primus (CCMP1205).</title>
        <authorList>
            <person name="Pombert J.-F."/>
            <person name="Otis C."/>
            <person name="Turmel M."/>
            <person name="Lemieux C."/>
        </authorList>
    </citation>
    <scope>NUCLEOTIDE SEQUENCE [LARGE SCALE GENOMIC DNA]</scope>
    <source>
        <strain evidence="4 5">CCMP1205</strain>
    </source>
</reference>
<evidence type="ECO:0000313" key="4">
    <source>
        <dbReference type="EMBL" id="QDZ23569.1"/>
    </source>
</evidence>
<accession>A0A5B8MSG0</accession>
<dbReference type="AlphaFoldDB" id="A0A5B8MSG0"/>
<dbReference type="InterPro" id="IPR036236">
    <property type="entry name" value="Znf_C2H2_sf"/>
</dbReference>
<dbReference type="GO" id="GO:0030687">
    <property type="term" value="C:preribosome, large subunit precursor"/>
    <property type="evidence" value="ECO:0007669"/>
    <property type="project" value="TreeGrafter"/>
</dbReference>
<dbReference type="STRING" id="1764295.A0A5B8MSG0"/>
<protein>
    <recommendedName>
        <fullName evidence="2">ZN622/Rei1/Reh1 zinc finger C2H2-type domain-containing protein</fullName>
    </recommendedName>
</protein>
<dbReference type="InterPro" id="IPR041661">
    <property type="entry name" value="ZN622/Rei1/Reh1_Znf-C2H2"/>
</dbReference>
<feature type="region of interest" description="Disordered" evidence="1">
    <location>
        <begin position="112"/>
        <end position="176"/>
    </location>
</feature>
<feature type="compositionally biased region" description="Acidic residues" evidence="1">
    <location>
        <begin position="167"/>
        <end position="176"/>
    </location>
</feature>